<proteinExistence type="predicted"/>
<keyword evidence="1" id="KW-0472">Membrane</keyword>
<dbReference type="Pfam" id="PF14257">
    <property type="entry name" value="DUF4349"/>
    <property type="match status" value="1"/>
</dbReference>
<gene>
    <name evidence="3" type="ORF">CSC78_00945</name>
</gene>
<evidence type="ECO:0000313" key="3">
    <source>
        <dbReference type="EMBL" id="KAF1727417.1"/>
    </source>
</evidence>
<dbReference type="InterPro" id="IPR025645">
    <property type="entry name" value="DUF4349"/>
</dbReference>
<evidence type="ECO:0000256" key="1">
    <source>
        <dbReference type="SAM" id="Phobius"/>
    </source>
</evidence>
<dbReference type="Proteomes" id="UP000781710">
    <property type="component" value="Unassembled WGS sequence"/>
</dbReference>
<name>A0ABQ6ZM98_9GAMM</name>
<dbReference type="EMBL" id="PDWW01000001">
    <property type="protein sequence ID" value="KAF1727417.1"/>
    <property type="molecule type" value="Genomic_DNA"/>
</dbReference>
<feature type="transmembrane region" description="Helical" evidence="1">
    <location>
        <begin position="314"/>
        <end position="339"/>
    </location>
</feature>
<reference evidence="3 4" key="1">
    <citation type="submission" date="2017-10" db="EMBL/GenBank/DDBJ databases">
        <title>Whole genome sequencing of members of genus Pseudoxanthomonas.</title>
        <authorList>
            <person name="Kumar S."/>
            <person name="Bansal K."/>
            <person name="Kaur A."/>
            <person name="Patil P."/>
            <person name="Sharma S."/>
            <person name="Patil P.B."/>
        </authorList>
    </citation>
    <scope>NUCLEOTIDE SEQUENCE [LARGE SCALE GENOMIC DNA]</scope>
    <source>
        <strain evidence="3 4">DSM 17109</strain>
    </source>
</reference>
<comment type="caution">
    <text evidence="3">The sequence shown here is derived from an EMBL/GenBank/DDBJ whole genome shotgun (WGS) entry which is preliminary data.</text>
</comment>
<feature type="domain" description="DUF4349" evidence="2">
    <location>
        <begin position="108"/>
        <end position="343"/>
    </location>
</feature>
<keyword evidence="4" id="KW-1185">Reference proteome</keyword>
<keyword evidence="1" id="KW-0812">Transmembrane</keyword>
<evidence type="ECO:0000313" key="4">
    <source>
        <dbReference type="Proteomes" id="UP000781710"/>
    </source>
</evidence>
<sequence>MGRRRRWTSGRPVGHHVPFGVSMRMPRMYRVAPVLMLSLLALSCSKHEVAPADADMATASAPAMEEMAADAAAAAAPQKNLEAPAPQAPGVAASQLASDVLAQTDPQRRFIRTAAAEFQVKDVYRTALAIEDEVAKQGGFVVDNDIQAQVQRVESRPIGNGMRRELAEYWLQGELTVRVPSERTQGFLRAIASQMEFLDRRNFSARDAQFDLLRQQLARQRAQDQQQELGDAVQAGGKLGDKADAIQARGEARSSRDEALIAQKEFEDRVAFSTITLSLRQDVQVRSRERVDVDAVFRANGPGFLSQLGDALAVGWGVCLQTIVGLAALWPAWLVLLAGGIGWRRWRKKPTAG</sequence>
<keyword evidence="1" id="KW-1133">Transmembrane helix</keyword>
<protein>
    <recommendedName>
        <fullName evidence="2">DUF4349 domain-containing protein</fullName>
    </recommendedName>
</protein>
<accession>A0ABQ6ZM98</accession>
<evidence type="ECO:0000259" key="2">
    <source>
        <dbReference type="Pfam" id="PF14257"/>
    </source>
</evidence>
<organism evidence="3 4">
    <name type="scientific">Pseudoxanthomonas japonensis</name>
    <dbReference type="NCBI Taxonomy" id="69284"/>
    <lineage>
        <taxon>Bacteria</taxon>
        <taxon>Pseudomonadati</taxon>
        <taxon>Pseudomonadota</taxon>
        <taxon>Gammaproteobacteria</taxon>
        <taxon>Lysobacterales</taxon>
        <taxon>Lysobacteraceae</taxon>
        <taxon>Pseudoxanthomonas</taxon>
    </lineage>
</organism>